<dbReference type="RefSeq" id="WP_136953486.1">
    <property type="nucleotide sequence ID" value="NZ_CP039712.1"/>
</dbReference>
<dbReference type="CDD" id="cd03215">
    <property type="entry name" value="ABC_Carb_Monos_II"/>
    <property type="match status" value="1"/>
</dbReference>
<evidence type="ECO:0000256" key="9">
    <source>
        <dbReference type="ARBA" id="ARBA00022967"/>
    </source>
</evidence>
<proteinExistence type="predicted"/>
<dbReference type="InterPro" id="IPR017871">
    <property type="entry name" value="ABC_transporter-like_CS"/>
</dbReference>
<name>A0A4D7CR64_9ENTE</name>
<dbReference type="EMBL" id="CP039712">
    <property type="protein sequence ID" value="QCI86655.1"/>
    <property type="molecule type" value="Genomic_DNA"/>
</dbReference>
<dbReference type="FunFam" id="3.40.50.300:FF:000127">
    <property type="entry name" value="Ribose import ATP-binding protein RbsA"/>
    <property type="match status" value="1"/>
</dbReference>
<evidence type="ECO:0000256" key="2">
    <source>
        <dbReference type="ARBA" id="ARBA00004533"/>
    </source>
</evidence>
<accession>A0A4D7CR64</accession>
<keyword evidence="4" id="KW-1003">Cell membrane</keyword>
<dbReference type="InterPro" id="IPR050107">
    <property type="entry name" value="ABC_carbohydrate_import_ATPase"/>
</dbReference>
<keyword evidence="12" id="KW-1185">Reference proteome</keyword>
<dbReference type="Gene3D" id="3.40.50.300">
    <property type="entry name" value="P-loop containing nucleotide triphosphate hydrolases"/>
    <property type="match status" value="2"/>
</dbReference>
<keyword evidence="7" id="KW-0547">Nucleotide-binding</keyword>
<dbReference type="Pfam" id="PF00005">
    <property type="entry name" value="ABC_tran"/>
    <property type="match status" value="2"/>
</dbReference>
<dbReference type="SMART" id="SM00382">
    <property type="entry name" value="AAA"/>
    <property type="match status" value="2"/>
</dbReference>
<dbReference type="PROSITE" id="PS50893">
    <property type="entry name" value="ABC_TRANSPORTER_2"/>
    <property type="match status" value="2"/>
</dbReference>
<evidence type="ECO:0000313" key="12">
    <source>
        <dbReference type="Proteomes" id="UP000298615"/>
    </source>
</evidence>
<evidence type="ECO:0000256" key="1">
    <source>
        <dbReference type="ARBA" id="ARBA00004202"/>
    </source>
</evidence>
<dbReference type="SUPFAM" id="SSF52540">
    <property type="entry name" value="P-loop containing nucleoside triphosphate hydrolases"/>
    <property type="match status" value="2"/>
</dbReference>
<keyword evidence="3" id="KW-0813">Transport</keyword>
<organism evidence="11 12">
    <name type="scientific">Vagococcus zengguangii</name>
    <dbReference type="NCBI Taxonomy" id="2571750"/>
    <lineage>
        <taxon>Bacteria</taxon>
        <taxon>Bacillati</taxon>
        <taxon>Bacillota</taxon>
        <taxon>Bacilli</taxon>
        <taxon>Lactobacillales</taxon>
        <taxon>Enterococcaceae</taxon>
        <taxon>Vagococcus</taxon>
    </lineage>
</organism>
<evidence type="ECO:0000256" key="7">
    <source>
        <dbReference type="ARBA" id="ARBA00022741"/>
    </source>
</evidence>
<dbReference type="GO" id="GO:0005524">
    <property type="term" value="F:ATP binding"/>
    <property type="evidence" value="ECO:0007669"/>
    <property type="project" value="UniProtKB-KW"/>
</dbReference>
<evidence type="ECO:0000256" key="4">
    <source>
        <dbReference type="ARBA" id="ARBA00022475"/>
    </source>
</evidence>
<dbReference type="InterPro" id="IPR027417">
    <property type="entry name" value="P-loop_NTPase"/>
</dbReference>
<dbReference type="OrthoDB" id="9771863at2"/>
<dbReference type="PROSITE" id="PS00211">
    <property type="entry name" value="ABC_TRANSPORTER_1"/>
    <property type="match status" value="1"/>
</dbReference>
<dbReference type="InterPro" id="IPR003439">
    <property type="entry name" value="ABC_transporter-like_ATP-bd"/>
</dbReference>
<keyword evidence="10" id="KW-0472">Membrane</keyword>
<keyword evidence="6" id="KW-0677">Repeat</keyword>
<dbReference type="GO" id="GO:0015749">
    <property type="term" value="P:monosaccharide transmembrane transport"/>
    <property type="evidence" value="ECO:0007669"/>
    <property type="project" value="UniProtKB-ARBA"/>
</dbReference>
<dbReference type="AlphaFoldDB" id="A0A4D7CR64"/>
<dbReference type="PANTHER" id="PTHR43790:SF3">
    <property type="entry name" value="D-ALLOSE IMPORT ATP-BINDING PROTEIN ALSA-RELATED"/>
    <property type="match status" value="1"/>
</dbReference>
<keyword evidence="8 11" id="KW-0067">ATP-binding</keyword>
<dbReference type="GO" id="GO:0005886">
    <property type="term" value="C:plasma membrane"/>
    <property type="evidence" value="ECO:0007669"/>
    <property type="project" value="UniProtKB-SubCell"/>
</dbReference>
<dbReference type="FunFam" id="3.40.50.300:FF:000126">
    <property type="entry name" value="Galactose/methyl galactoside import ATP-binding protein MglA"/>
    <property type="match status" value="1"/>
</dbReference>
<keyword evidence="9" id="KW-1278">Translocase</keyword>
<reference evidence="11 12" key="1">
    <citation type="submission" date="2019-04" db="EMBL/GenBank/DDBJ databases">
        <title>Vagococcus sp. nov., isolated from faeces of yaks (Bos grunniens).</title>
        <authorList>
            <person name="Ge Y."/>
        </authorList>
    </citation>
    <scope>NUCLEOTIDE SEQUENCE [LARGE SCALE GENOMIC DNA]</scope>
    <source>
        <strain evidence="11 12">MN-17</strain>
    </source>
</reference>
<dbReference type="PANTHER" id="PTHR43790">
    <property type="entry name" value="CARBOHYDRATE TRANSPORT ATP-BINDING PROTEIN MG119-RELATED"/>
    <property type="match status" value="1"/>
</dbReference>
<dbReference type="Proteomes" id="UP000298615">
    <property type="component" value="Chromosome"/>
</dbReference>
<evidence type="ECO:0000313" key="11">
    <source>
        <dbReference type="EMBL" id="QCI86655.1"/>
    </source>
</evidence>
<gene>
    <name evidence="11" type="ORF">FA707_06575</name>
</gene>
<dbReference type="GO" id="GO:0016887">
    <property type="term" value="F:ATP hydrolysis activity"/>
    <property type="evidence" value="ECO:0007669"/>
    <property type="project" value="InterPro"/>
</dbReference>
<sequence>MKINMQGISKAFGANKVLEAVDFDLKDGEIHALMGENGAGKSTLMNILTGYHKKDSGSIKIDGEEKVFSNPKEAEEFGITFIHQEMNTLTNMSVLENMFLNKEIRKGFGLLDTKKMSEQAQEIFKQMNVTFDLNQLVGELSVGEQQILEIAKALLANGKIIIMDEPTAALSEREISHLFKIVRKLKADGVSMVYISHRMEEIFELCDRITVMRDGISVSTYQISEVGVNQIVKDMVGRDINDFYPQKDNPIGDVKFKVEDLSSDRVKNISFDVREGEILGFSGLMGAGRTEIMRAIFGIDKKDSGRLFLNGQEIHVNSPSQAIEKGIGFLTENRKEEGLVLDFSLKDNVVLPSVEQFNKKGVLDNKTMDEFVELLLKRLTVKMENSDVPASSLSGGNQQKVVMAKWIGIGPQVLILDEPTRGVDVGAKREIYLLMNELAERGVAIIMVSSDLPEVLGVSDRILVVHEGKINGELMKDEATQERIMHYATGGK</sequence>
<evidence type="ECO:0000256" key="5">
    <source>
        <dbReference type="ARBA" id="ARBA00022597"/>
    </source>
</evidence>
<protein>
    <submittedName>
        <fullName evidence="11">Sugar ABC transporter ATP-binding protein</fullName>
    </submittedName>
</protein>
<keyword evidence="5" id="KW-0762">Sugar transport</keyword>
<comment type="subcellular location">
    <subcellularLocation>
        <location evidence="2">Cell inner membrane</location>
    </subcellularLocation>
    <subcellularLocation>
        <location evidence="1">Cell membrane</location>
        <topology evidence="1">Peripheral membrane protein</topology>
    </subcellularLocation>
</comment>
<dbReference type="KEGG" id="vao:FA707_06575"/>
<evidence type="ECO:0000256" key="6">
    <source>
        <dbReference type="ARBA" id="ARBA00022737"/>
    </source>
</evidence>
<evidence type="ECO:0000256" key="10">
    <source>
        <dbReference type="ARBA" id="ARBA00023136"/>
    </source>
</evidence>
<dbReference type="InterPro" id="IPR003593">
    <property type="entry name" value="AAA+_ATPase"/>
</dbReference>
<evidence type="ECO:0000256" key="3">
    <source>
        <dbReference type="ARBA" id="ARBA00022448"/>
    </source>
</evidence>
<dbReference type="CDD" id="cd03216">
    <property type="entry name" value="ABC_Carb_Monos_I"/>
    <property type="match status" value="1"/>
</dbReference>
<evidence type="ECO:0000256" key="8">
    <source>
        <dbReference type="ARBA" id="ARBA00022840"/>
    </source>
</evidence>